<evidence type="ECO:0000313" key="2">
    <source>
        <dbReference type="Proteomes" id="UP000707071"/>
    </source>
</evidence>
<name>A0A9P7U094_9HYPO</name>
<organism evidence="1 2">
    <name type="scientific">Claviceps aff. purpurea</name>
    <dbReference type="NCBI Taxonomy" id="1967640"/>
    <lineage>
        <taxon>Eukaryota</taxon>
        <taxon>Fungi</taxon>
        <taxon>Dikarya</taxon>
        <taxon>Ascomycota</taxon>
        <taxon>Pezizomycotina</taxon>
        <taxon>Sordariomycetes</taxon>
        <taxon>Hypocreomycetidae</taxon>
        <taxon>Hypocreales</taxon>
        <taxon>Clavicipitaceae</taxon>
        <taxon>Claviceps</taxon>
    </lineage>
</organism>
<dbReference type="PANTHER" id="PTHR38846">
    <property type="entry name" value="C3H1-TYPE DOMAIN-CONTAINING PROTEIN"/>
    <property type="match status" value="1"/>
</dbReference>
<proteinExistence type="predicted"/>
<dbReference type="PANTHER" id="PTHR38846:SF1">
    <property type="entry name" value="C3H1-TYPE DOMAIN-CONTAINING PROTEIN"/>
    <property type="match status" value="1"/>
</dbReference>
<keyword evidence="2" id="KW-1185">Reference proteome</keyword>
<accession>A0A9P7U094</accession>
<reference evidence="1 2" key="1">
    <citation type="journal article" date="2020" name="bioRxiv">
        <title>Whole genome comparisons of ergot fungi reveals the divergence and evolution of species within the genus Claviceps are the result of varying mechanisms driving genome evolution and host range expansion.</title>
        <authorList>
            <person name="Wyka S.A."/>
            <person name="Mondo S.J."/>
            <person name="Liu M."/>
            <person name="Dettman J."/>
            <person name="Nalam V."/>
            <person name="Broders K.D."/>
        </authorList>
    </citation>
    <scope>NUCLEOTIDE SEQUENCE [LARGE SCALE GENOMIC DNA]</scope>
    <source>
        <strain evidence="1 2">Clav52</strain>
    </source>
</reference>
<protein>
    <submittedName>
        <fullName evidence="1">Uncharacterized protein</fullName>
    </submittedName>
</protein>
<dbReference type="Proteomes" id="UP000707071">
    <property type="component" value="Unassembled WGS sequence"/>
</dbReference>
<gene>
    <name evidence="1" type="ORF">E4U09_000246</name>
</gene>
<sequence length="194" mass="22480">MPKPGYFPGTYKYVTSSDKLAIAGMIIASEIDLAVSPIVRKSGPIDLFFSQYQQFNYDPHSEVWCEFNRMSNFFHWQKGSDKEKKARKLFRQALVDEFGAIYGEKDDKLDVLQLLCRKLKVDPLPQTLTDCREAIQAHFVNIVDFVDCERTGKPVPKFSGLEKLRRYTIDKDKIFPKEEAKASLLLRFLLQNIF</sequence>
<dbReference type="AlphaFoldDB" id="A0A9P7U094"/>
<evidence type="ECO:0000313" key="1">
    <source>
        <dbReference type="EMBL" id="KAG6299097.1"/>
    </source>
</evidence>
<comment type="caution">
    <text evidence="1">The sequence shown here is derived from an EMBL/GenBank/DDBJ whole genome shotgun (WGS) entry which is preliminary data.</text>
</comment>
<dbReference type="EMBL" id="SRRH01000104">
    <property type="protein sequence ID" value="KAG6299097.1"/>
    <property type="molecule type" value="Genomic_DNA"/>
</dbReference>